<dbReference type="GO" id="GO:0008395">
    <property type="term" value="F:steroid hydroxylase activity"/>
    <property type="evidence" value="ECO:0007669"/>
    <property type="project" value="TreeGrafter"/>
</dbReference>
<evidence type="ECO:0000256" key="3">
    <source>
        <dbReference type="ARBA" id="ARBA00022723"/>
    </source>
</evidence>
<keyword evidence="4" id="KW-0408">Iron</keyword>
<evidence type="ECO:0000313" key="5">
    <source>
        <dbReference type="EMBL" id="KAF6238293.1"/>
    </source>
</evidence>
<comment type="similarity">
    <text evidence="1">Belongs to the cytochrome P450 family.</text>
</comment>
<dbReference type="InterPro" id="IPR001128">
    <property type="entry name" value="Cyt_P450"/>
</dbReference>
<evidence type="ECO:0008006" key="7">
    <source>
        <dbReference type="Google" id="ProtNLM"/>
    </source>
</evidence>
<keyword evidence="2" id="KW-0349">Heme</keyword>
<keyword evidence="3" id="KW-0479">Metal-binding</keyword>
<comment type="caution">
    <text evidence="5">The sequence shown here is derived from an EMBL/GenBank/DDBJ whole genome shotgun (WGS) entry which is preliminary data.</text>
</comment>
<accession>A0A8H6L7E1</accession>
<proteinExistence type="inferred from homology"/>
<dbReference type="SUPFAM" id="SSF48264">
    <property type="entry name" value="Cytochrome P450"/>
    <property type="match status" value="1"/>
</dbReference>
<dbReference type="Proteomes" id="UP000578531">
    <property type="component" value="Unassembled WGS sequence"/>
</dbReference>
<reference evidence="5 6" key="1">
    <citation type="journal article" date="2020" name="Genomics">
        <title>Complete, high-quality genomes from long-read metagenomic sequencing of two wolf lichen thalli reveals enigmatic genome architecture.</title>
        <authorList>
            <person name="McKenzie S.K."/>
            <person name="Walston R.F."/>
            <person name="Allen J.L."/>
        </authorList>
    </citation>
    <scope>NUCLEOTIDE SEQUENCE [LARGE SCALE GENOMIC DNA]</scope>
    <source>
        <strain evidence="5">WasteWater2</strain>
    </source>
</reference>
<dbReference type="Pfam" id="PF00067">
    <property type="entry name" value="p450"/>
    <property type="match status" value="1"/>
</dbReference>
<name>A0A8H6L7E1_9LECA</name>
<dbReference type="EMBL" id="JACCJC010000010">
    <property type="protein sequence ID" value="KAF6238293.1"/>
    <property type="molecule type" value="Genomic_DNA"/>
</dbReference>
<protein>
    <recommendedName>
        <fullName evidence="7">Cytochrome P450</fullName>
    </recommendedName>
</protein>
<dbReference type="GO" id="GO:0020037">
    <property type="term" value="F:heme binding"/>
    <property type="evidence" value="ECO:0007669"/>
    <property type="project" value="InterPro"/>
</dbReference>
<evidence type="ECO:0000256" key="2">
    <source>
        <dbReference type="ARBA" id="ARBA00022617"/>
    </source>
</evidence>
<sequence>MLGSTVDTTVNQWSLNPLVSLATSICTGSYLLWRLWSFTVKPWLRPDEPKPLPYWNPFLGEPFTLRLGSKKMIILTDNRDIATTWRDTAALTFDPFVQQFMITLDISKKTQETLFRENSTSMVQGENKSASLLVKENPMHHAFYHLQMEWVKQQLSGNMLADIGDNLLGYINQSLRLARFSTNLHSLINTLLKIRVPETLGVDPRFLEYYFGFEEAAWKMFYQYPRLLPGDLYGAAKSILSTMTNFNDILQTDGLDMVWMFRTIELEMRQLDLPSRDIAIMSSMLFWGSNNNAHTICFWTISHIITSSKACSPSGSVDLTILTNHCPQLDAIWHEVLRLYTAVSLIRIAIQKTSINSKAINKGDQVMSPFRQFQLNRELFGSDATEFHPERFLKDKKLANQKGYHPLGGGNTYRPGRFLAKQEVYTLVALMLYRFDIDVEDGSLPTVNAAEPSLGAMRPIGNIRVKVSERKL</sequence>
<dbReference type="GO" id="GO:0016705">
    <property type="term" value="F:oxidoreductase activity, acting on paired donors, with incorporation or reduction of molecular oxygen"/>
    <property type="evidence" value="ECO:0007669"/>
    <property type="project" value="InterPro"/>
</dbReference>
<dbReference type="PANTHER" id="PTHR24304">
    <property type="entry name" value="CYTOCHROME P450 FAMILY 7"/>
    <property type="match status" value="1"/>
</dbReference>
<dbReference type="PANTHER" id="PTHR24304:SF2">
    <property type="entry name" value="24-HYDROXYCHOLESTEROL 7-ALPHA-HYDROXYLASE"/>
    <property type="match status" value="1"/>
</dbReference>
<dbReference type="OrthoDB" id="1470350at2759"/>
<organism evidence="5 6">
    <name type="scientific">Letharia columbiana</name>
    <dbReference type="NCBI Taxonomy" id="112416"/>
    <lineage>
        <taxon>Eukaryota</taxon>
        <taxon>Fungi</taxon>
        <taxon>Dikarya</taxon>
        <taxon>Ascomycota</taxon>
        <taxon>Pezizomycotina</taxon>
        <taxon>Lecanoromycetes</taxon>
        <taxon>OSLEUM clade</taxon>
        <taxon>Lecanoromycetidae</taxon>
        <taxon>Lecanorales</taxon>
        <taxon>Lecanorineae</taxon>
        <taxon>Parmeliaceae</taxon>
        <taxon>Letharia</taxon>
    </lineage>
</organism>
<evidence type="ECO:0000256" key="1">
    <source>
        <dbReference type="ARBA" id="ARBA00010617"/>
    </source>
</evidence>
<dbReference type="InterPro" id="IPR050529">
    <property type="entry name" value="CYP450_sterol_14alpha_dmase"/>
</dbReference>
<dbReference type="GeneID" id="59285239"/>
<dbReference type="Gene3D" id="1.10.630.10">
    <property type="entry name" value="Cytochrome P450"/>
    <property type="match status" value="1"/>
</dbReference>
<dbReference type="RefSeq" id="XP_037167600.1">
    <property type="nucleotide sequence ID" value="XM_037305498.1"/>
</dbReference>
<dbReference type="AlphaFoldDB" id="A0A8H6L7E1"/>
<dbReference type="InterPro" id="IPR002401">
    <property type="entry name" value="Cyt_P450_E_grp-I"/>
</dbReference>
<dbReference type="GO" id="GO:0005506">
    <property type="term" value="F:iron ion binding"/>
    <property type="evidence" value="ECO:0007669"/>
    <property type="project" value="InterPro"/>
</dbReference>
<dbReference type="PRINTS" id="PR00463">
    <property type="entry name" value="EP450I"/>
</dbReference>
<evidence type="ECO:0000256" key="4">
    <source>
        <dbReference type="ARBA" id="ARBA00023004"/>
    </source>
</evidence>
<evidence type="ECO:0000313" key="6">
    <source>
        <dbReference type="Proteomes" id="UP000578531"/>
    </source>
</evidence>
<gene>
    <name evidence="5" type="ORF">HO173_003573</name>
</gene>
<dbReference type="InterPro" id="IPR036396">
    <property type="entry name" value="Cyt_P450_sf"/>
</dbReference>
<keyword evidence="6" id="KW-1185">Reference proteome</keyword>